<proteinExistence type="predicted"/>
<dbReference type="PROSITE" id="PS01081">
    <property type="entry name" value="HTH_TETR_1"/>
    <property type="match status" value="1"/>
</dbReference>
<dbReference type="AlphaFoldDB" id="A0A1H3TKL2"/>
<keyword evidence="1" id="KW-0805">Transcription regulation</keyword>
<dbReference type="STRING" id="418495.SAMN05216215_108524"/>
<dbReference type="InterPro" id="IPR001647">
    <property type="entry name" value="HTH_TetR"/>
</dbReference>
<evidence type="ECO:0000256" key="4">
    <source>
        <dbReference type="PROSITE-ProRule" id="PRU00335"/>
    </source>
</evidence>
<dbReference type="RefSeq" id="WP_093278159.1">
    <property type="nucleotide sequence ID" value="NZ_FNOK01000085.1"/>
</dbReference>
<dbReference type="PRINTS" id="PR00455">
    <property type="entry name" value="HTHTETR"/>
</dbReference>
<evidence type="ECO:0000313" key="7">
    <source>
        <dbReference type="Proteomes" id="UP000199529"/>
    </source>
</evidence>
<organism evidence="6 7">
    <name type="scientific">Saccharopolyspora shandongensis</name>
    <dbReference type="NCBI Taxonomy" id="418495"/>
    <lineage>
        <taxon>Bacteria</taxon>
        <taxon>Bacillati</taxon>
        <taxon>Actinomycetota</taxon>
        <taxon>Actinomycetes</taxon>
        <taxon>Pseudonocardiales</taxon>
        <taxon>Pseudonocardiaceae</taxon>
        <taxon>Saccharopolyspora</taxon>
    </lineage>
</organism>
<sequence length="202" mass="22226">MSARTPARRRRVTMSPEDRREAILQAGTEVFSTTGFARATMAEVARAGGIAQGTIYLYFESKEHLLAAVWERYVEGILEITDRVLAGDGSRWSTLDELWAALLDHAVRNAELHRTVYGSANAKALELCKDINRRVIDRIGDFVAEGVPDGTFAPDAPTAFRIVYHGVDGLLDELIATGAELGAADLTKRTQDLTRRTLSPRP</sequence>
<dbReference type="PROSITE" id="PS50977">
    <property type="entry name" value="HTH_TETR_2"/>
    <property type="match status" value="1"/>
</dbReference>
<feature type="DNA-binding region" description="H-T-H motif" evidence="4">
    <location>
        <begin position="40"/>
        <end position="59"/>
    </location>
</feature>
<dbReference type="GO" id="GO:0000976">
    <property type="term" value="F:transcription cis-regulatory region binding"/>
    <property type="evidence" value="ECO:0007669"/>
    <property type="project" value="TreeGrafter"/>
</dbReference>
<keyword evidence="7" id="KW-1185">Reference proteome</keyword>
<dbReference type="Pfam" id="PF00440">
    <property type="entry name" value="TetR_N"/>
    <property type="match status" value="1"/>
</dbReference>
<dbReference type="PANTHER" id="PTHR30055">
    <property type="entry name" value="HTH-TYPE TRANSCRIPTIONAL REGULATOR RUTR"/>
    <property type="match status" value="1"/>
</dbReference>
<gene>
    <name evidence="6" type="ORF">SAMN05216215_108524</name>
</gene>
<feature type="domain" description="HTH tetR-type" evidence="5">
    <location>
        <begin position="17"/>
        <end position="77"/>
    </location>
</feature>
<evidence type="ECO:0000259" key="5">
    <source>
        <dbReference type="PROSITE" id="PS50977"/>
    </source>
</evidence>
<dbReference type="GO" id="GO:0003700">
    <property type="term" value="F:DNA-binding transcription factor activity"/>
    <property type="evidence" value="ECO:0007669"/>
    <property type="project" value="TreeGrafter"/>
</dbReference>
<dbReference type="Gene3D" id="1.10.357.10">
    <property type="entry name" value="Tetracycline Repressor, domain 2"/>
    <property type="match status" value="1"/>
</dbReference>
<evidence type="ECO:0000256" key="1">
    <source>
        <dbReference type="ARBA" id="ARBA00023015"/>
    </source>
</evidence>
<dbReference type="Proteomes" id="UP000199529">
    <property type="component" value="Unassembled WGS sequence"/>
</dbReference>
<dbReference type="SUPFAM" id="SSF46689">
    <property type="entry name" value="Homeodomain-like"/>
    <property type="match status" value="1"/>
</dbReference>
<evidence type="ECO:0000256" key="3">
    <source>
        <dbReference type="ARBA" id="ARBA00023163"/>
    </source>
</evidence>
<evidence type="ECO:0000256" key="2">
    <source>
        <dbReference type="ARBA" id="ARBA00023125"/>
    </source>
</evidence>
<reference evidence="7" key="1">
    <citation type="submission" date="2016-10" db="EMBL/GenBank/DDBJ databases">
        <authorList>
            <person name="Varghese N."/>
            <person name="Submissions S."/>
        </authorList>
    </citation>
    <scope>NUCLEOTIDE SEQUENCE [LARGE SCALE GENOMIC DNA]</scope>
    <source>
        <strain evidence="7">CGMCC 4.3530</strain>
    </source>
</reference>
<evidence type="ECO:0000313" key="6">
    <source>
        <dbReference type="EMBL" id="SDZ50527.1"/>
    </source>
</evidence>
<keyword evidence="2 4" id="KW-0238">DNA-binding</keyword>
<keyword evidence="3" id="KW-0804">Transcription</keyword>
<dbReference type="InterPro" id="IPR009057">
    <property type="entry name" value="Homeodomain-like_sf"/>
</dbReference>
<dbReference type="Gene3D" id="1.10.10.60">
    <property type="entry name" value="Homeodomain-like"/>
    <property type="match status" value="1"/>
</dbReference>
<dbReference type="OrthoDB" id="5112469at2"/>
<name>A0A1H3TKL2_9PSEU</name>
<protein>
    <submittedName>
        <fullName evidence="6">Transcriptional regulator, TetR family</fullName>
    </submittedName>
</protein>
<dbReference type="InterPro" id="IPR023772">
    <property type="entry name" value="DNA-bd_HTH_TetR-type_CS"/>
</dbReference>
<dbReference type="PANTHER" id="PTHR30055:SF234">
    <property type="entry name" value="HTH-TYPE TRANSCRIPTIONAL REGULATOR BETI"/>
    <property type="match status" value="1"/>
</dbReference>
<dbReference type="InterPro" id="IPR050109">
    <property type="entry name" value="HTH-type_TetR-like_transc_reg"/>
</dbReference>
<accession>A0A1H3TKL2</accession>
<dbReference type="EMBL" id="FNOK01000085">
    <property type="protein sequence ID" value="SDZ50527.1"/>
    <property type="molecule type" value="Genomic_DNA"/>
</dbReference>